<dbReference type="GO" id="GO:0016887">
    <property type="term" value="F:ATP hydrolysis activity"/>
    <property type="evidence" value="ECO:0007669"/>
    <property type="project" value="InterPro"/>
</dbReference>
<dbReference type="GO" id="GO:0006302">
    <property type="term" value="P:double-strand break repair"/>
    <property type="evidence" value="ECO:0007669"/>
    <property type="project" value="InterPro"/>
</dbReference>
<dbReference type="SUPFAM" id="SSF52540">
    <property type="entry name" value="P-loop containing nucleoside triphosphate hydrolases"/>
    <property type="match status" value="1"/>
</dbReference>
<reference evidence="2 3" key="1">
    <citation type="submission" date="2019-09" db="EMBL/GenBank/DDBJ databases">
        <title>Whole-genome sequence of the purple sulfur bacterium Thiohalocapsa marina DSM 19078.</title>
        <authorList>
            <person name="Kyndt J.A."/>
            <person name="Meyer T.E."/>
        </authorList>
    </citation>
    <scope>NUCLEOTIDE SEQUENCE [LARGE SCALE GENOMIC DNA]</scope>
    <source>
        <strain evidence="2 3">DSM 19078</strain>
    </source>
</reference>
<dbReference type="InterPro" id="IPR027417">
    <property type="entry name" value="P-loop_NTPase"/>
</dbReference>
<dbReference type="Pfam" id="PF13304">
    <property type="entry name" value="AAA_21"/>
    <property type="match status" value="1"/>
</dbReference>
<dbReference type="RefSeq" id="WP_150090524.1">
    <property type="nucleotide sequence ID" value="NZ_VWXX01000003.1"/>
</dbReference>
<dbReference type="InterPro" id="IPR003959">
    <property type="entry name" value="ATPase_AAA_core"/>
</dbReference>
<comment type="caution">
    <text evidence="2">The sequence shown here is derived from an EMBL/GenBank/DDBJ whole genome shotgun (WGS) entry which is preliminary data.</text>
</comment>
<keyword evidence="3" id="KW-1185">Reference proteome</keyword>
<dbReference type="InterPro" id="IPR014555">
    <property type="entry name" value="RecF-like"/>
</dbReference>
<dbReference type="PANTHER" id="PTHR32182">
    <property type="entry name" value="DNA REPLICATION AND REPAIR PROTEIN RECF"/>
    <property type="match status" value="1"/>
</dbReference>
<proteinExistence type="predicted"/>
<evidence type="ECO:0000259" key="1">
    <source>
        <dbReference type="Pfam" id="PF13304"/>
    </source>
</evidence>
<dbReference type="GO" id="GO:0005524">
    <property type="term" value="F:ATP binding"/>
    <property type="evidence" value="ECO:0007669"/>
    <property type="project" value="InterPro"/>
</dbReference>
<dbReference type="GO" id="GO:0000731">
    <property type="term" value="P:DNA synthesis involved in DNA repair"/>
    <property type="evidence" value="ECO:0007669"/>
    <property type="project" value="TreeGrafter"/>
</dbReference>
<gene>
    <name evidence="2" type="ORF">F2Q65_03665</name>
</gene>
<dbReference type="EMBL" id="VWXX01000003">
    <property type="protein sequence ID" value="KAA6186997.1"/>
    <property type="molecule type" value="Genomic_DNA"/>
</dbReference>
<dbReference type="CDD" id="cd00267">
    <property type="entry name" value="ABC_ATPase"/>
    <property type="match status" value="1"/>
</dbReference>
<evidence type="ECO:0000313" key="3">
    <source>
        <dbReference type="Proteomes" id="UP000322981"/>
    </source>
</evidence>
<dbReference type="PIRSF" id="PIRSF029347">
    <property type="entry name" value="RecF"/>
    <property type="match status" value="1"/>
</dbReference>
<protein>
    <submittedName>
        <fullName evidence="2">AAA family ATPase</fullName>
    </submittedName>
</protein>
<name>A0A5M8FT69_9GAMM</name>
<accession>A0A5M8FT69</accession>
<dbReference type="AlphaFoldDB" id="A0A5M8FT69"/>
<dbReference type="PANTHER" id="PTHR32182:SF22">
    <property type="entry name" value="ATP-DEPENDENT ENDONUCLEASE, OLD FAMILY-RELATED"/>
    <property type="match status" value="1"/>
</dbReference>
<feature type="domain" description="ATPase AAA-type core" evidence="1">
    <location>
        <begin position="27"/>
        <end position="313"/>
    </location>
</feature>
<dbReference type="Gene3D" id="3.40.50.300">
    <property type="entry name" value="P-loop containing nucleotide triphosphate hydrolases"/>
    <property type="match status" value="2"/>
</dbReference>
<evidence type="ECO:0000313" key="2">
    <source>
        <dbReference type="EMBL" id="KAA6186997.1"/>
    </source>
</evidence>
<organism evidence="2 3">
    <name type="scientific">Thiohalocapsa marina</name>
    <dbReference type="NCBI Taxonomy" id="424902"/>
    <lineage>
        <taxon>Bacteria</taxon>
        <taxon>Pseudomonadati</taxon>
        <taxon>Pseudomonadota</taxon>
        <taxon>Gammaproteobacteria</taxon>
        <taxon>Chromatiales</taxon>
        <taxon>Chromatiaceae</taxon>
        <taxon>Thiohalocapsa</taxon>
    </lineage>
</organism>
<dbReference type="Proteomes" id="UP000322981">
    <property type="component" value="Unassembled WGS sequence"/>
</dbReference>
<dbReference type="OrthoDB" id="5572477at2"/>
<sequence>MGVSLDKLTVRGFKSIRELDDFELKSLNILIGGNGAGKSNLVEFFRMVSAMMKPDGLKEYVAGNADAFLFGGPKQTAAISVKMAFGQNGYDFELAPTQDGFFLINNERRHYFPAHSTRNLGSGNFNPEILSDKDNPGLQSKHGASWYTYNAICSWKIYHFHDTSVASGMRRYHDRGHAETLFLDAANIAPYLYALKTDHPGVYNEIVSAVRLVIPFFDDFILEPNSHDNLRLDWRQKGLKDYPMRPSQLSDGSIRFICLATALLQPDPPSTIIIDEPELGLHPEAIAILAELIESAAKQTQLIVSTQSPALIDYFGVEDIVVVNRKDGASTFERLQEKDFDVWLESYSLGELWSKNVISGGPVHE</sequence>